<dbReference type="SUPFAM" id="SSF52980">
    <property type="entry name" value="Restriction endonuclease-like"/>
    <property type="match status" value="1"/>
</dbReference>
<comment type="caution">
    <text evidence="2">The sequence shown here is derived from an EMBL/GenBank/DDBJ whole genome shotgun (WGS) entry which is preliminary data.</text>
</comment>
<dbReference type="InterPro" id="IPR011335">
    <property type="entry name" value="Restrct_endonuc-II-like"/>
</dbReference>
<accession>A0AAV3X5D0</accession>
<dbReference type="EMBL" id="BLAY01000029">
    <property type="protein sequence ID" value="GET37493.1"/>
    <property type="molecule type" value="Genomic_DNA"/>
</dbReference>
<keyword evidence="3" id="KW-1185">Reference proteome</keyword>
<evidence type="ECO:0000313" key="2">
    <source>
        <dbReference type="EMBL" id="GET37493.1"/>
    </source>
</evidence>
<proteinExistence type="predicted"/>
<dbReference type="AlphaFoldDB" id="A0AAV3X5D0"/>
<dbReference type="Proteomes" id="UP001050975">
    <property type="component" value="Unassembled WGS sequence"/>
</dbReference>
<dbReference type="InterPro" id="IPR012296">
    <property type="entry name" value="Nuclease_put_TT1808"/>
</dbReference>
<dbReference type="CDD" id="cd06260">
    <property type="entry name" value="DUF820-like"/>
    <property type="match status" value="1"/>
</dbReference>
<name>A0AAV3X5D0_9CYAN</name>
<dbReference type="InterPro" id="IPR008538">
    <property type="entry name" value="Uma2"/>
</dbReference>
<protein>
    <recommendedName>
        <fullName evidence="1">Putative restriction endonuclease domain-containing protein</fullName>
    </recommendedName>
</protein>
<feature type="domain" description="Putative restriction endonuclease" evidence="1">
    <location>
        <begin position="25"/>
        <end position="196"/>
    </location>
</feature>
<dbReference type="Gene3D" id="3.90.1570.10">
    <property type="entry name" value="tt1808, chain A"/>
    <property type="match status" value="1"/>
</dbReference>
<dbReference type="Pfam" id="PF05685">
    <property type="entry name" value="Uma2"/>
    <property type="match status" value="1"/>
</dbReference>
<organism evidence="2 3">
    <name type="scientific">Microseira wollei NIES-4236</name>
    <dbReference type="NCBI Taxonomy" id="2530354"/>
    <lineage>
        <taxon>Bacteria</taxon>
        <taxon>Bacillati</taxon>
        <taxon>Cyanobacteriota</taxon>
        <taxon>Cyanophyceae</taxon>
        <taxon>Oscillatoriophycideae</taxon>
        <taxon>Aerosakkonematales</taxon>
        <taxon>Aerosakkonemataceae</taxon>
        <taxon>Microseira</taxon>
    </lineage>
</organism>
<evidence type="ECO:0000259" key="1">
    <source>
        <dbReference type="Pfam" id="PF05685"/>
    </source>
</evidence>
<gene>
    <name evidence="2" type="ORF">MiSe_22460</name>
</gene>
<sequence>MTTLLIQSMSVPLRVNLPAIKSMTVEQFYEFCLANRDLRIERTASGEVIIMSPAFSDTGNRNIKISQQLANWAEQDGTGETFDSSAGFTLPNGATRSPDASWIKLERWNALTEEQKASFAPICPDFVIELRSSSDTLSGLQNKMQEYIDNGASLGLLIDRKNRKVYIYRPEREPEILDNPETVSCEPELPGFVLRMAKIW</sequence>
<dbReference type="PANTHER" id="PTHR34107:SF7">
    <property type="entry name" value="SLR2092 PROTEIN"/>
    <property type="match status" value="1"/>
</dbReference>
<evidence type="ECO:0000313" key="3">
    <source>
        <dbReference type="Proteomes" id="UP001050975"/>
    </source>
</evidence>
<dbReference type="RefSeq" id="WP_226579059.1">
    <property type="nucleotide sequence ID" value="NZ_BLAY01000029.1"/>
</dbReference>
<dbReference type="PANTHER" id="PTHR34107">
    <property type="entry name" value="SLL0198 PROTEIN-RELATED"/>
    <property type="match status" value="1"/>
</dbReference>
<reference evidence="2" key="1">
    <citation type="submission" date="2019-10" db="EMBL/GenBank/DDBJ databases">
        <title>Draft genome sequece of Microseira wollei NIES-4236.</title>
        <authorList>
            <person name="Yamaguchi H."/>
            <person name="Suzuki S."/>
            <person name="Kawachi M."/>
        </authorList>
    </citation>
    <scope>NUCLEOTIDE SEQUENCE</scope>
    <source>
        <strain evidence="2">NIES-4236</strain>
    </source>
</reference>